<dbReference type="STRING" id="1408416.GCA_000702765_00737"/>
<dbReference type="KEGG" id="ahk:NCTC10172_00182"/>
<organism evidence="3 4">
    <name type="scientific">Acholeplasma hippikon</name>
    <dbReference type="NCBI Taxonomy" id="264636"/>
    <lineage>
        <taxon>Bacteria</taxon>
        <taxon>Bacillati</taxon>
        <taxon>Mycoplasmatota</taxon>
        <taxon>Mollicutes</taxon>
        <taxon>Acholeplasmatales</taxon>
        <taxon>Acholeplasmataceae</taxon>
        <taxon>Acholeplasma</taxon>
    </lineage>
</organism>
<reference evidence="3 4" key="1">
    <citation type="submission" date="2019-01" db="EMBL/GenBank/DDBJ databases">
        <authorList>
            <consortium name="Pathogen Informatics"/>
        </authorList>
    </citation>
    <scope>NUCLEOTIDE SEQUENCE [LARGE SCALE GENOMIC DNA]</scope>
    <source>
        <strain evidence="3 4">NCTC10172</strain>
    </source>
</reference>
<dbReference type="InterPro" id="IPR006027">
    <property type="entry name" value="NusB_RsmB_TIM44"/>
</dbReference>
<dbReference type="GO" id="GO:0006355">
    <property type="term" value="P:regulation of DNA-templated transcription"/>
    <property type="evidence" value="ECO:0007669"/>
    <property type="project" value="InterPro"/>
</dbReference>
<dbReference type="SUPFAM" id="SSF48013">
    <property type="entry name" value="NusB-like"/>
    <property type="match status" value="1"/>
</dbReference>
<keyword evidence="1" id="KW-0694">RNA-binding</keyword>
<dbReference type="RefSeq" id="WP_035369044.1">
    <property type="nucleotide sequence ID" value="NZ_LR215050.1"/>
</dbReference>
<keyword evidence="4" id="KW-1185">Reference proteome</keyword>
<evidence type="ECO:0000313" key="4">
    <source>
        <dbReference type="Proteomes" id="UP000290909"/>
    </source>
</evidence>
<protein>
    <submittedName>
        <fullName evidence="3">N utilization substance protein B homolog</fullName>
    </submittedName>
</protein>
<dbReference type="InterPro" id="IPR035926">
    <property type="entry name" value="NusB-like_sf"/>
</dbReference>
<dbReference type="Gene3D" id="1.10.940.10">
    <property type="entry name" value="NusB-like"/>
    <property type="match status" value="1"/>
</dbReference>
<dbReference type="AlphaFoldDB" id="A0A449BIA1"/>
<dbReference type="Proteomes" id="UP000290909">
    <property type="component" value="Chromosome"/>
</dbReference>
<dbReference type="GO" id="GO:0003723">
    <property type="term" value="F:RNA binding"/>
    <property type="evidence" value="ECO:0007669"/>
    <property type="project" value="UniProtKB-KW"/>
</dbReference>
<evidence type="ECO:0000313" key="3">
    <source>
        <dbReference type="EMBL" id="VEU82175.1"/>
    </source>
</evidence>
<evidence type="ECO:0000256" key="1">
    <source>
        <dbReference type="ARBA" id="ARBA00022884"/>
    </source>
</evidence>
<dbReference type="EMBL" id="LR215050">
    <property type="protein sequence ID" value="VEU82175.1"/>
    <property type="molecule type" value="Genomic_DNA"/>
</dbReference>
<name>A0A449BIA1_9MOLU</name>
<gene>
    <name evidence="3" type="primary">nusB</name>
    <name evidence="3" type="ORF">NCTC10172_00182</name>
</gene>
<proteinExistence type="predicted"/>
<evidence type="ECO:0000259" key="2">
    <source>
        <dbReference type="Pfam" id="PF01029"/>
    </source>
</evidence>
<sequence length="126" mass="14831">MTNALLEKYTKLMELLYQFEILQSFQFVDFEKADSELKTKMTEILNNISIIDDLISSNLTNYTIDRLNRVDLSIIRMSVFELMKKELPAEVVINLAVELSKIYTDLDDEKQHKFTNKLLDTIYKNL</sequence>
<feature type="domain" description="NusB/RsmB/TIM44" evidence="2">
    <location>
        <begin position="37"/>
        <end position="124"/>
    </location>
</feature>
<accession>A0A449BIA1</accession>
<dbReference type="Pfam" id="PF01029">
    <property type="entry name" value="NusB"/>
    <property type="match status" value="1"/>
</dbReference>